<proteinExistence type="predicted"/>
<sequence>MKYLREDDEILGVDDDTLLRYIYDDIGDDELAHYGVKRRSGRYPWGSGEYPFQRTGDFLSRIDELKKDGLSDTDIAKSMKLTTTQFRIQKSLANNERRELVIDSIKSLQEKGFNNTEIARKLGLKGESSVRSLLNEKSADKMKEAKNTANLLKDIVKEKGMIDVGVGVERELGISKEKLNQALYMLELEGYNIYGAGIPQVTNKGRQTNVKVLTPPDTEYKEIYNFENIKSINEYTSHDGGETFDKLVYPKSMDSKRLAIRYAEDGGSEKDGLIEIRRGVEDLSLGNSRYAQVRMLVDNDRYLKGMAVYSDDLPKGVDVLFNTNKTKDVPKRDVMKKIKDDPANPFGALIKANGQSYYIDKDGNKQLSLINKKSEEGDWREWSNYLPSQFLGKQSMELIKRQLNMSITDKMTEFDEIRSLTNPTIKKHFLQSFSDDCDAASVHLKAAALPRQQYHVILPVKSLKDTEVYAPNYKNGEKLALVRYPHGGTFEIPILTVNNKNSESKSMMGISTDAVGINSKVAARLSGADFDGDTVVAIPTGGKIKVSSTPALKGLEGFEPKSAYPYKEGMKVMTNTQKEMGVVSNLINDMTLKGADFDEIARAVRHSMVVIDAEKHKLNYRQSEKDNGIAALKKKYQGHIDESGHYREGASTLLSRAKSDASIIKRKGSPKIDPETGEQYWDRDYSTYIDKTGKVKNRMERSTQMAETRDARTLSSGTPQEEAYATYANKLKALANDARKEIISTGNLEYSASAKTIYQEQHDSLMAKLNVALKNAPKERMAQLQANSKVKALKKEYNFNKAEEKKESQRALTEARNRLGVKRENITITNKEWEAIQAGAISENKLQQILRYADADELRKRATPRNYTELSEAKQNKIKAMYNSGYTYSEIADSLGVSVGTINKYK</sequence>
<dbReference type="Gene3D" id="1.10.10.60">
    <property type="entry name" value="Homeodomain-like"/>
    <property type="match status" value="1"/>
</dbReference>
<dbReference type="EMBL" id="BK015765">
    <property type="protein sequence ID" value="DAE24003.1"/>
    <property type="molecule type" value="Genomic_DNA"/>
</dbReference>
<name>A0A8S5QYS0_9CAUD</name>
<accession>A0A8S5QYS0</accession>
<evidence type="ECO:0000313" key="1">
    <source>
        <dbReference type="EMBL" id="DAE24003.1"/>
    </source>
</evidence>
<organism evidence="1">
    <name type="scientific">Siphoviridae sp. ctoiA13</name>
    <dbReference type="NCBI Taxonomy" id="2826462"/>
    <lineage>
        <taxon>Viruses</taxon>
        <taxon>Duplodnaviria</taxon>
        <taxon>Heunggongvirae</taxon>
        <taxon>Uroviricota</taxon>
        <taxon>Caudoviricetes</taxon>
    </lineage>
</organism>
<protein>
    <submittedName>
        <fullName evidence="1">RNA dependent RNA polymerase</fullName>
    </submittedName>
</protein>
<reference evidence="1" key="1">
    <citation type="journal article" date="2021" name="Proc. Natl. Acad. Sci. U.S.A.">
        <title>A Catalog of Tens of Thousands of Viruses from Human Metagenomes Reveals Hidden Associations with Chronic Diseases.</title>
        <authorList>
            <person name="Tisza M.J."/>
            <person name="Buck C.B."/>
        </authorList>
    </citation>
    <scope>NUCLEOTIDE SEQUENCE</scope>
    <source>
        <strain evidence="1">CtoiA13</strain>
    </source>
</reference>